<dbReference type="InterPro" id="IPR036969">
    <property type="entry name" value="Citrate_synthase_sf"/>
</dbReference>
<dbReference type="InterPro" id="IPR024176">
    <property type="entry name" value="Citrate_synthase_bac-typ"/>
</dbReference>
<protein>
    <recommendedName>
        <fullName evidence="5">Citrate synthase</fullName>
    </recommendedName>
</protein>
<dbReference type="RefSeq" id="WP_058265310.1">
    <property type="nucleotide sequence ID" value="NZ_FMYN01000002.1"/>
</dbReference>
<dbReference type="InterPro" id="IPR019810">
    <property type="entry name" value="Citrate_synthase_AS"/>
</dbReference>
<dbReference type="InterPro" id="IPR016142">
    <property type="entry name" value="Citrate_synth-like_lrg_a-sub"/>
</dbReference>
<feature type="active site" evidence="6">
    <location>
        <position position="253"/>
    </location>
</feature>
<dbReference type="GO" id="GO:0036440">
    <property type="term" value="F:citrate synthase activity"/>
    <property type="evidence" value="ECO:0007669"/>
    <property type="project" value="UniProtKB-EC"/>
</dbReference>
<dbReference type="GO" id="GO:0005829">
    <property type="term" value="C:cytosol"/>
    <property type="evidence" value="ECO:0007669"/>
    <property type="project" value="TreeGrafter"/>
</dbReference>
<dbReference type="Pfam" id="PF00285">
    <property type="entry name" value="Citrate_synt"/>
    <property type="match status" value="1"/>
</dbReference>
<reference evidence="8 9" key="1">
    <citation type="journal article" date="2015" name="Int. J. Syst. Evol. Microbiol.">
        <title>Exiguobacterium enclense sp. nov., isolated from sediment.</title>
        <authorList>
            <person name="Dastager S.G."/>
            <person name="Mawlankar R."/>
            <person name="Sonalkar V.V."/>
            <person name="Thorat M.N."/>
            <person name="Mual P."/>
            <person name="Verma A."/>
            <person name="Krishnamurthi S."/>
            <person name="Tang S.K."/>
            <person name="Li W.J."/>
        </authorList>
    </citation>
    <scope>NUCLEOTIDE SEQUENCE [LARGE SCALE GENOMIC DNA]</scope>
    <source>
        <strain evidence="8 9">NIO-1109</strain>
    </source>
</reference>
<evidence type="ECO:0000256" key="4">
    <source>
        <dbReference type="ARBA" id="ARBA00049288"/>
    </source>
</evidence>
<dbReference type="PRINTS" id="PR00143">
    <property type="entry name" value="CITRTSNTHASE"/>
</dbReference>
<sequence length="368" mass="41352">MEYKKGLEGVIAAETQIGLVDGTLGHLIYRGHWAKELALSYSFEEVAYFIWNGEFPTEAELDTFKKQMTSYRELPSYIKTILDTLPNEMDVMSTMRTAISALGTPAFAWPPTIDQAMHVTALLPTIIAYKYQKNQGTDFIEPNPELDHVANYIYMIKGQLPSEVEIKALTAYLILTIEHGMNASTFASRVVVSTESEMISGVCAAIGSMKGPLHGGAPSEVIEMIDEIGTIDNIEPWIRNKLEKGEKLMGFGHRVYKTRDPRSEALKVVSKDLAQESDWFNLITQMEQTAIDLLEEYKPGRKLYTNVEFFAAAVLKGLDIPKELFTPTFTSSRIIGWTAHILEQSQDNRIFRPQSSYTGQMPEQAAKF</sequence>
<evidence type="ECO:0000256" key="2">
    <source>
        <dbReference type="ARBA" id="ARBA00010566"/>
    </source>
</evidence>
<dbReference type="PROSITE" id="PS00480">
    <property type="entry name" value="CITRATE_SYNTHASE"/>
    <property type="match status" value="1"/>
</dbReference>
<dbReference type="PANTHER" id="PTHR11739">
    <property type="entry name" value="CITRATE SYNTHASE"/>
    <property type="match status" value="1"/>
</dbReference>
<comment type="pathway">
    <text evidence="1">Carbohydrate metabolism; tricarboxylic acid cycle.</text>
</comment>
<accession>A0A0V8GHI5</accession>
<feature type="active site" evidence="6">
    <location>
        <position position="308"/>
    </location>
</feature>
<comment type="caution">
    <text evidence="8">The sequence shown here is derived from an EMBL/GenBank/DDBJ whole genome shotgun (WGS) entry which is preliminary data.</text>
</comment>
<gene>
    <name evidence="8" type="ORF">AS033_09425</name>
</gene>
<evidence type="ECO:0000256" key="5">
    <source>
        <dbReference type="PIRNR" id="PIRNR001369"/>
    </source>
</evidence>
<name>A0A0V8GHI5_9BACL</name>
<evidence type="ECO:0000256" key="1">
    <source>
        <dbReference type="ARBA" id="ARBA00005163"/>
    </source>
</evidence>
<dbReference type="AlphaFoldDB" id="A0A0V8GHI5"/>
<evidence type="ECO:0000256" key="7">
    <source>
        <dbReference type="RuleBase" id="RU003406"/>
    </source>
</evidence>
<dbReference type="Gene3D" id="1.10.230.10">
    <property type="entry name" value="Cytochrome P450-Terp, domain 2"/>
    <property type="match status" value="1"/>
</dbReference>
<dbReference type="InterPro" id="IPR016143">
    <property type="entry name" value="Citrate_synth-like_sm_a-sub"/>
</dbReference>
<evidence type="ECO:0000256" key="3">
    <source>
        <dbReference type="ARBA" id="ARBA00022679"/>
    </source>
</evidence>
<dbReference type="InterPro" id="IPR002020">
    <property type="entry name" value="Citrate_synthase"/>
</dbReference>
<organism evidence="8 9">
    <name type="scientific">Exiguobacterium indicum</name>
    <dbReference type="NCBI Taxonomy" id="296995"/>
    <lineage>
        <taxon>Bacteria</taxon>
        <taxon>Bacillati</taxon>
        <taxon>Bacillota</taxon>
        <taxon>Bacilli</taxon>
        <taxon>Bacillales</taxon>
        <taxon>Bacillales Family XII. Incertae Sedis</taxon>
        <taxon>Exiguobacterium</taxon>
    </lineage>
</organism>
<dbReference type="GO" id="GO:0006099">
    <property type="term" value="P:tricarboxylic acid cycle"/>
    <property type="evidence" value="ECO:0007669"/>
    <property type="project" value="UniProtKB-UniPathway"/>
</dbReference>
<dbReference type="Gene3D" id="1.10.580.10">
    <property type="entry name" value="Citrate Synthase, domain 1"/>
    <property type="match status" value="1"/>
</dbReference>
<dbReference type="CDD" id="cd06109">
    <property type="entry name" value="BsCS-I_like"/>
    <property type="match status" value="1"/>
</dbReference>
<proteinExistence type="inferred from homology"/>
<evidence type="ECO:0000256" key="6">
    <source>
        <dbReference type="PIRSR" id="PIRSR001369-1"/>
    </source>
</evidence>
<dbReference type="SUPFAM" id="SSF48256">
    <property type="entry name" value="Citrate synthase"/>
    <property type="match status" value="1"/>
</dbReference>
<dbReference type="PANTHER" id="PTHR11739:SF4">
    <property type="entry name" value="CITRATE SYNTHASE, PEROXISOMAL"/>
    <property type="match status" value="1"/>
</dbReference>
<dbReference type="Proteomes" id="UP000053797">
    <property type="component" value="Unassembled WGS sequence"/>
</dbReference>
<comment type="similarity">
    <text evidence="2 5 7">Belongs to the citrate synthase family.</text>
</comment>
<dbReference type="UniPathway" id="UPA00223"/>
<evidence type="ECO:0000313" key="9">
    <source>
        <dbReference type="Proteomes" id="UP000053797"/>
    </source>
</evidence>
<dbReference type="EMBL" id="LNQL01000002">
    <property type="protein sequence ID" value="KSU49574.1"/>
    <property type="molecule type" value="Genomic_DNA"/>
</dbReference>
<dbReference type="GO" id="GO:0005975">
    <property type="term" value="P:carbohydrate metabolic process"/>
    <property type="evidence" value="ECO:0007669"/>
    <property type="project" value="TreeGrafter"/>
</dbReference>
<comment type="catalytic activity">
    <reaction evidence="4">
        <text>oxaloacetate + acetyl-CoA + H2O = citrate + CoA + H(+)</text>
        <dbReference type="Rhea" id="RHEA:16845"/>
        <dbReference type="ChEBI" id="CHEBI:15377"/>
        <dbReference type="ChEBI" id="CHEBI:15378"/>
        <dbReference type="ChEBI" id="CHEBI:16452"/>
        <dbReference type="ChEBI" id="CHEBI:16947"/>
        <dbReference type="ChEBI" id="CHEBI:57287"/>
        <dbReference type="ChEBI" id="CHEBI:57288"/>
        <dbReference type="EC" id="2.3.3.16"/>
    </reaction>
</comment>
<keyword evidence="3 5" id="KW-0808">Transferase</keyword>
<dbReference type="PIRSF" id="PIRSF001369">
    <property type="entry name" value="Citrate_synth"/>
    <property type="match status" value="1"/>
</dbReference>
<evidence type="ECO:0000313" key="8">
    <source>
        <dbReference type="EMBL" id="KSU49574.1"/>
    </source>
</evidence>
<dbReference type="OrthoDB" id="9800864at2"/>